<evidence type="ECO:0000256" key="1">
    <source>
        <dbReference type="SAM" id="Phobius"/>
    </source>
</evidence>
<dbReference type="RefSeq" id="WP_221598632.1">
    <property type="nucleotide sequence ID" value="NZ_JAIGNQ010000004.1"/>
</dbReference>
<evidence type="ECO:0000313" key="2">
    <source>
        <dbReference type="EMBL" id="MBX7489489.1"/>
    </source>
</evidence>
<accession>A0ABS7JJD3</accession>
<feature type="transmembrane region" description="Helical" evidence="1">
    <location>
        <begin position="45"/>
        <end position="63"/>
    </location>
</feature>
<evidence type="ECO:0000313" key="3">
    <source>
        <dbReference type="Proteomes" id="UP000776651"/>
    </source>
</evidence>
<gene>
    <name evidence="2" type="ORF">K3177_13285</name>
</gene>
<name>A0ABS7JJD3_9SPHN</name>
<sequence>MSEKIVTAMLKVAAALSLMWFLGAVFTIVMALFNGSPSVAVTGLRNALLPFCGFSLFIALISIRRKLTGIDRPHSVEE</sequence>
<keyword evidence="3" id="KW-1185">Reference proteome</keyword>
<comment type="caution">
    <text evidence="2">The sequence shown here is derived from an EMBL/GenBank/DDBJ whole genome shotgun (WGS) entry which is preliminary data.</text>
</comment>
<keyword evidence="1" id="KW-1133">Transmembrane helix</keyword>
<organism evidence="2 3">
    <name type="scientific">Qipengyuania pacifica</name>
    <dbReference type="NCBI Taxonomy" id="2860199"/>
    <lineage>
        <taxon>Bacteria</taxon>
        <taxon>Pseudomonadati</taxon>
        <taxon>Pseudomonadota</taxon>
        <taxon>Alphaproteobacteria</taxon>
        <taxon>Sphingomonadales</taxon>
        <taxon>Erythrobacteraceae</taxon>
        <taxon>Qipengyuania</taxon>
    </lineage>
</organism>
<keyword evidence="1" id="KW-0472">Membrane</keyword>
<protein>
    <submittedName>
        <fullName evidence="2">Uncharacterized protein</fullName>
    </submittedName>
</protein>
<reference evidence="2 3" key="1">
    <citation type="submission" date="2021-08" db="EMBL/GenBank/DDBJ databases">
        <title>Comparative Genomics Analysis of the Genus Qipengyuania Reveals Extensive Genetic Diversity and Metabolic Versatility, Including the Description of Fifteen Novel Species.</title>
        <authorList>
            <person name="Liu Y."/>
        </authorList>
    </citation>
    <scope>NUCLEOTIDE SEQUENCE [LARGE SCALE GENOMIC DNA]</scope>
    <source>
        <strain evidence="2 3">GH25</strain>
    </source>
</reference>
<feature type="transmembrane region" description="Helical" evidence="1">
    <location>
        <begin position="12"/>
        <end position="33"/>
    </location>
</feature>
<dbReference type="EMBL" id="JAIGNQ010000004">
    <property type="protein sequence ID" value="MBX7489489.1"/>
    <property type="molecule type" value="Genomic_DNA"/>
</dbReference>
<proteinExistence type="predicted"/>
<dbReference type="Proteomes" id="UP000776651">
    <property type="component" value="Unassembled WGS sequence"/>
</dbReference>
<keyword evidence="1" id="KW-0812">Transmembrane</keyword>